<sequence length="181" mass="18807">MAGNFKACVLGAAMALVTPVSAMAVEPIFYNTDEGGGEGDGSLEFLNASTFRIIGSDNGAASYATYEFVALTDFSISTVFRYGSVDSGGPAFDPAGYFINDQRTQLSDNDGPRGVFQVGTVDFSVLAGDGYGFYVYSSDGLLGRGKLTVGALPEPGSWALMIAGFGLVGASMRRRRAVTAA</sequence>
<feature type="signal peptide" evidence="1">
    <location>
        <begin position="1"/>
        <end position="24"/>
    </location>
</feature>
<gene>
    <name evidence="3" type="ORF">FHS79_001031</name>
</gene>
<evidence type="ECO:0000256" key="1">
    <source>
        <dbReference type="SAM" id="SignalP"/>
    </source>
</evidence>
<feature type="domain" description="Ice-binding protein C-terminal" evidence="2">
    <location>
        <begin position="153"/>
        <end position="175"/>
    </location>
</feature>
<accession>A0A841L235</accession>
<keyword evidence="1" id="KW-0732">Signal</keyword>
<evidence type="ECO:0000313" key="4">
    <source>
        <dbReference type="Proteomes" id="UP000538147"/>
    </source>
</evidence>
<feature type="chain" id="PRO_5032657927" description="Ice-binding protein C-terminal domain-containing protein" evidence="1">
    <location>
        <begin position="25"/>
        <end position="181"/>
    </location>
</feature>
<dbReference type="AlphaFoldDB" id="A0A841L235"/>
<dbReference type="Proteomes" id="UP000538147">
    <property type="component" value="Unassembled WGS sequence"/>
</dbReference>
<reference evidence="3 4" key="1">
    <citation type="submission" date="2020-08" db="EMBL/GenBank/DDBJ databases">
        <title>Genomic Encyclopedia of Type Strains, Phase IV (KMG-IV): sequencing the most valuable type-strain genomes for metagenomic binning, comparative biology and taxonomic classification.</title>
        <authorList>
            <person name="Goeker M."/>
        </authorList>
    </citation>
    <scope>NUCLEOTIDE SEQUENCE [LARGE SCALE GENOMIC DNA]</scope>
    <source>
        <strain evidence="3 4">DSM 102189</strain>
    </source>
</reference>
<evidence type="ECO:0000313" key="3">
    <source>
        <dbReference type="EMBL" id="MBB6226869.1"/>
    </source>
</evidence>
<comment type="caution">
    <text evidence="3">The sequence shown here is derived from an EMBL/GenBank/DDBJ whole genome shotgun (WGS) entry which is preliminary data.</text>
</comment>
<protein>
    <recommendedName>
        <fullName evidence="2">Ice-binding protein C-terminal domain-containing protein</fullName>
    </recommendedName>
</protein>
<keyword evidence="4" id="KW-1185">Reference proteome</keyword>
<dbReference type="RefSeq" id="WP_243452670.1">
    <property type="nucleotide sequence ID" value="NZ_JACIIV010000006.1"/>
</dbReference>
<proteinExistence type="predicted"/>
<dbReference type="EMBL" id="JACIIV010000006">
    <property type="protein sequence ID" value="MBB6226869.1"/>
    <property type="molecule type" value="Genomic_DNA"/>
</dbReference>
<dbReference type="NCBIfam" id="NF035944">
    <property type="entry name" value="PEPxxWA-CTERM"/>
    <property type="match status" value="1"/>
</dbReference>
<organism evidence="3 4">
    <name type="scientific">Polymorphobacter multimanifer</name>
    <dbReference type="NCBI Taxonomy" id="1070431"/>
    <lineage>
        <taxon>Bacteria</taxon>
        <taxon>Pseudomonadati</taxon>
        <taxon>Pseudomonadota</taxon>
        <taxon>Alphaproteobacteria</taxon>
        <taxon>Sphingomonadales</taxon>
        <taxon>Sphingosinicellaceae</taxon>
        <taxon>Polymorphobacter</taxon>
    </lineage>
</organism>
<dbReference type="Pfam" id="PF07589">
    <property type="entry name" value="PEP-CTERM"/>
    <property type="match status" value="1"/>
</dbReference>
<dbReference type="InterPro" id="IPR013424">
    <property type="entry name" value="Ice-binding_C"/>
</dbReference>
<dbReference type="NCBIfam" id="TIGR02595">
    <property type="entry name" value="PEP_CTERM"/>
    <property type="match status" value="1"/>
</dbReference>
<evidence type="ECO:0000259" key="2">
    <source>
        <dbReference type="Pfam" id="PF07589"/>
    </source>
</evidence>
<name>A0A841L235_9SPHN</name>